<dbReference type="EMBL" id="JAZGQO010000007">
    <property type="protein sequence ID" value="KAK6181004.1"/>
    <property type="molecule type" value="Genomic_DNA"/>
</dbReference>
<dbReference type="PANTHER" id="PTHR47331:SF4">
    <property type="entry name" value="PEPTIDASE S1 DOMAIN-CONTAINING PROTEIN"/>
    <property type="match status" value="1"/>
</dbReference>
<proteinExistence type="predicted"/>
<protein>
    <submittedName>
        <fullName evidence="1">Uncharacterized protein</fullName>
    </submittedName>
</protein>
<dbReference type="Proteomes" id="UP001347796">
    <property type="component" value="Unassembled WGS sequence"/>
</dbReference>
<evidence type="ECO:0000313" key="1">
    <source>
        <dbReference type="EMBL" id="KAK6181004.1"/>
    </source>
</evidence>
<dbReference type="AlphaFoldDB" id="A0AAN8PPF5"/>
<reference evidence="1 2" key="1">
    <citation type="submission" date="2024-01" db="EMBL/GenBank/DDBJ databases">
        <title>The genome of the rayed Mediterranean limpet Patella caerulea (Linnaeus, 1758).</title>
        <authorList>
            <person name="Anh-Thu Weber A."/>
            <person name="Halstead-Nussloch G."/>
        </authorList>
    </citation>
    <scope>NUCLEOTIDE SEQUENCE [LARGE SCALE GENOMIC DNA]</scope>
    <source>
        <strain evidence="1">AATW-2023a</strain>
        <tissue evidence="1">Whole specimen</tissue>
    </source>
</reference>
<dbReference type="PANTHER" id="PTHR47331">
    <property type="entry name" value="PHD-TYPE DOMAIN-CONTAINING PROTEIN"/>
    <property type="match status" value="1"/>
</dbReference>
<name>A0AAN8PPF5_PATCE</name>
<gene>
    <name evidence="1" type="ORF">SNE40_008953</name>
</gene>
<keyword evidence="2" id="KW-1185">Reference proteome</keyword>
<sequence length="310" mass="35789">MELNYDNLVTANESVLAALHVDCTEEELQVNMSYMKDADSVRADIAVTNLKLTVLKVEKAQEEEKNKTPSRPHPVSDMQMKCQLEGLKIQHFSGNIRDYPGWKISFQFAMRKYCQDEEEQLQRLKEAVLPPVRKKIIHCQSVVSAFEILDQNYGNSDELMTLFLRDIKSCKPLRNGDDKSLKIFASEIRSFITRMRDLNKKHDLKSDYIVVDLIDKLIPEDQYTFKSYCHDKDLPKYLETLVNWLGDEAQLRSSVFDDTRKSYKVSASNSVTFKPPQKFKAISQPCLLKCDASHTLKDCPAFYVLKVADR</sequence>
<evidence type="ECO:0000313" key="2">
    <source>
        <dbReference type="Proteomes" id="UP001347796"/>
    </source>
</evidence>
<comment type="caution">
    <text evidence="1">The sequence shown here is derived from an EMBL/GenBank/DDBJ whole genome shotgun (WGS) entry which is preliminary data.</text>
</comment>
<organism evidence="1 2">
    <name type="scientific">Patella caerulea</name>
    <name type="common">Rayed Mediterranean limpet</name>
    <dbReference type="NCBI Taxonomy" id="87958"/>
    <lineage>
        <taxon>Eukaryota</taxon>
        <taxon>Metazoa</taxon>
        <taxon>Spiralia</taxon>
        <taxon>Lophotrochozoa</taxon>
        <taxon>Mollusca</taxon>
        <taxon>Gastropoda</taxon>
        <taxon>Patellogastropoda</taxon>
        <taxon>Patelloidea</taxon>
        <taxon>Patellidae</taxon>
        <taxon>Patella</taxon>
    </lineage>
</organism>
<accession>A0AAN8PPF5</accession>